<proteinExistence type="predicted"/>
<evidence type="ECO:0000256" key="2">
    <source>
        <dbReference type="SAM" id="SignalP"/>
    </source>
</evidence>
<accession>A0A0Q9W8X9</accession>
<dbReference type="Proteomes" id="UP000008792">
    <property type="component" value="Unassembled WGS sequence"/>
</dbReference>
<evidence type="ECO:0000313" key="3">
    <source>
        <dbReference type="EMBL" id="KRF81209.1"/>
    </source>
</evidence>
<dbReference type="InParanoid" id="A0A0Q9W8X9"/>
<dbReference type="AlphaFoldDB" id="A0A0Q9W8X9"/>
<keyword evidence="4" id="KW-1185">Reference proteome</keyword>
<reference evidence="3 4" key="1">
    <citation type="journal article" date="2007" name="Nature">
        <title>Evolution of genes and genomes on the Drosophila phylogeny.</title>
        <authorList>
            <consortium name="Drosophila 12 Genomes Consortium"/>
            <person name="Clark A.G."/>
            <person name="Eisen M.B."/>
            <person name="Smith D.R."/>
            <person name="Bergman C.M."/>
            <person name="Oliver B."/>
            <person name="Markow T.A."/>
            <person name="Kaufman T.C."/>
            <person name="Kellis M."/>
            <person name="Gelbart W."/>
            <person name="Iyer V.N."/>
            <person name="Pollard D.A."/>
            <person name="Sackton T.B."/>
            <person name="Larracuente A.M."/>
            <person name="Singh N.D."/>
            <person name="Abad J.P."/>
            <person name="Abt D.N."/>
            <person name="Adryan B."/>
            <person name="Aguade M."/>
            <person name="Akashi H."/>
            <person name="Anderson W.W."/>
            <person name="Aquadro C.F."/>
            <person name="Ardell D.H."/>
            <person name="Arguello R."/>
            <person name="Artieri C.G."/>
            <person name="Barbash D.A."/>
            <person name="Barker D."/>
            <person name="Barsanti P."/>
            <person name="Batterham P."/>
            <person name="Batzoglou S."/>
            <person name="Begun D."/>
            <person name="Bhutkar A."/>
            <person name="Blanco E."/>
            <person name="Bosak S.A."/>
            <person name="Bradley R.K."/>
            <person name="Brand A.D."/>
            <person name="Brent M.R."/>
            <person name="Brooks A.N."/>
            <person name="Brown R.H."/>
            <person name="Butlin R.K."/>
            <person name="Caggese C."/>
            <person name="Calvi B.R."/>
            <person name="Bernardo de Carvalho A."/>
            <person name="Caspi A."/>
            <person name="Castrezana S."/>
            <person name="Celniker S.E."/>
            <person name="Chang J.L."/>
            <person name="Chapple C."/>
            <person name="Chatterji S."/>
            <person name="Chinwalla A."/>
            <person name="Civetta A."/>
            <person name="Clifton S.W."/>
            <person name="Comeron J.M."/>
            <person name="Costello J.C."/>
            <person name="Coyne J.A."/>
            <person name="Daub J."/>
            <person name="David R.G."/>
            <person name="Delcher A.L."/>
            <person name="Delehaunty K."/>
            <person name="Do C.B."/>
            <person name="Ebling H."/>
            <person name="Edwards K."/>
            <person name="Eickbush T."/>
            <person name="Evans J.D."/>
            <person name="Filipski A."/>
            <person name="Findeiss S."/>
            <person name="Freyhult E."/>
            <person name="Fulton L."/>
            <person name="Fulton R."/>
            <person name="Garcia A.C."/>
            <person name="Gardiner A."/>
            <person name="Garfield D.A."/>
            <person name="Garvin B.E."/>
            <person name="Gibson G."/>
            <person name="Gilbert D."/>
            <person name="Gnerre S."/>
            <person name="Godfrey J."/>
            <person name="Good R."/>
            <person name="Gotea V."/>
            <person name="Gravely B."/>
            <person name="Greenberg A.J."/>
            <person name="Griffiths-Jones S."/>
            <person name="Gross S."/>
            <person name="Guigo R."/>
            <person name="Gustafson E.A."/>
            <person name="Haerty W."/>
            <person name="Hahn M.W."/>
            <person name="Halligan D.L."/>
            <person name="Halpern A.L."/>
            <person name="Halter G.M."/>
            <person name="Han M.V."/>
            <person name="Heger A."/>
            <person name="Hillier L."/>
            <person name="Hinrichs A.S."/>
            <person name="Holmes I."/>
            <person name="Hoskins R.A."/>
            <person name="Hubisz M.J."/>
            <person name="Hultmark D."/>
            <person name="Huntley M.A."/>
            <person name="Jaffe D.B."/>
            <person name="Jagadeeshan S."/>
            <person name="Jeck W.R."/>
            <person name="Johnson J."/>
            <person name="Jones C.D."/>
            <person name="Jordan W.C."/>
            <person name="Karpen G.H."/>
            <person name="Kataoka E."/>
            <person name="Keightley P.D."/>
            <person name="Kheradpour P."/>
            <person name="Kirkness E.F."/>
            <person name="Koerich L.B."/>
            <person name="Kristiansen K."/>
            <person name="Kudrna D."/>
            <person name="Kulathinal R.J."/>
            <person name="Kumar S."/>
            <person name="Kwok R."/>
            <person name="Lander E."/>
            <person name="Langley C.H."/>
            <person name="Lapoint R."/>
            <person name="Lazzaro B.P."/>
            <person name="Lee S.J."/>
            <person name="Levesque L."/>
            <person name="Li R."/>
            <person name="Lin C.F."/>
            <person name="Lin M.F."/>
            <person name="Lindblad-Toh K."/>
            <person name="Llopart A."/>
            <person name="Long M."/>
            <person name="Low L."/>
            <person name="Lozovsky E."/>
            <person name="Lu J."/>
            <person name="Luo M."/>
            <person name="Machado C.A."/>
            <person name="Makalowski W."/>
            <person name="Marzo M."/>
            <person name="Matsuda M."/>
            <person name="Matzkin L."/>
            <person name="McAllister B."/>
            <person name="McBride C.S."/>
            <person name="McKernan B."/>
            <person name="McKernan K."/>
            <person name="Mendez-Lago M."/>
            <person name="Minx P."/>
            <person name="Mollenhauer M.U."/>
            <person name="Montooth K."/>
            <person name="Mount S.M."/>
            <person name="Mu X."/>
            <person name="Myers E."/>
            <person name="Negre B."/>
            <person name="Newfeld S."/>
            <person name="Nielsen R."/>
            <person name="Noor M.A."/>
            <person name="O'Grady P."/>
            <person name="Pachter L."/>
            <person name="Papaceit M."/>
            <person name="Parisi M.J."/>
            <person name="Parisi M."/>
            <person name="Parts L."/>
            <person name="Pedersen J.S."/>
            <person name="Pesole G."/>
            <person name="Phillippy A.M."/>
            <person name="Ponting C.P."/>
            <person name="Pop M."/>
            <person name="Porcelli D."/>
            <person name="Powell J.R."/>
            <person name="Prohaska S."/>
            <person name="Pruitt K."/>
            <person name="Puig M."/>
            <person name="Quesneville H."/>
            <person name="Ram K.R."/>
            <person name="Rand D."/>
            <person name="Rasmussen M.D."/>
            <person name="Reed L.K."/>
            <person name="Reenan R."/>
            <person name="Reily A."/>
            <person name="Remington K.A."/>
            <person name="Rieger T.T."/>
            <person name="Ritchie M.G."/>
            <person name="Robin C."/>
            <person name="Rogers Y.H."/>
            <person name="Rohde C."/>
            <person name="Rozas J."/>
            <person name="Rubenfield M.J."/>
            <person name="Ruiz A."/>
            <person name="Russo S."/>
            <person name="Salzberg S.L."/>
            <person name="Sanchez-Gracia A."/>
            <person name="Saranga D.J."/>
            <person name="Sato H."/>
            <person name="Schaeffer S.W."/>
            <person name="Schatz M.C."/>
            <person name="Schlenke T."/>
            <person name="Schwartz R."/>
            <person name="Segarra C."/>
            <person name="Singh R.S."/>
            <person name="Sirot L."/>
            <person name="Sirota M."/>
            <person name="Sisneros N.B."/>
            <person name="Smith C.D."/>
            <person name="Smith T.F."/>
            <person name="Spieth J."/>
            <person name="Stage D.E."/>
            <person name="Stark A."/>
            <person name="Stephan W."/>
            <person name="Strausberg R.L."/>
            <person name="Strempel S."/>
            <person name="Sturgill D."/>
            <person name="Sutton G."/>
            <person name="Sutton G.G."/>
            <person name="Tao W."/>
            <person name="Teichmann S."/>
            <person name="Tobari Y.N."/>
            <person name="Tomimura Y."/>
            <person name="Tsolas J.M."/>
            <person name="Valente V.L."/>
            <person name="Venter E."/>
            <person name="Venter J.C."/>
            <person name="Vicario S."/>
            <person name="Vieira F.G."/>
            <person name="Vilella A.J."/>
            <person name="Villasante A."/>
            <person name="Walenz B."/>
            <person name="Wang J."/>
            <person name="Wasserman M."/>
            <person name="Watts T."/>
            <person name="Wilson D."/>
            <person name="Wilson R.K."/>
            <person name="Wing R.A."/>
            <person name="Wolfner M.F."/>
            <person name="Wong A."/>
            <person name="Wong G.K."/>
            <person name="Wu C.I."/>
            <person name="Wu G."/>
            <person name="Yamamoto D."/>
            <person name="Yang H.P."/>
            <person name="Yang S.P."/>
            <person name="Yorke J.A."/>
            <person name="Yoshida K."/>
            <person name="Zdobnov E."/>
            <person name="Zhang P."/>
            <person name="Zhang Y."/>
            <person name="Zimin A.V."/>
            <person name="Baldwin J."/>
            <person name="Abdouelleil A."/>
            <person name="Abdulkadir J."/>
            <person name="Abebe A."/>
            <person name="Abera B."/>
            <person name="Abreu J."/>
            <person name="Acer S.C."/>
            <person name="Aftuck L."/>
            <person name="Alexander A."/>
            <person name="An P."/>
            <person name="Anderson E."/>
            <person name="Anderson S."/>
            <person name="Arachi H."/>
            <person name="Azer M."/>
            <person name="Bachantsang P."/>
            <person name="Barry A."/>
            <person name="Bayul T."/>
            <person name="Berlin A."/>
            <person name="Bessette D."/>
            <person name="Bloom T."/>
            <person name="Blye J."/>
            <person name="Boguslavskiy L."/>
            <person name="Bonnet C."/>
            <person name="Boukhgalter B."/>
            <person name="Bourzgui I."/>
            <person name="Brown A."/>
            <person name="Cahill P."/>
            <person name="Channer S."/>
            <person name="Cheshatsang Y."/>
            <person name="Chuda L."/>
            <person name="Citroen M."/>
            <person name="Collymore A."/>
            <person name="Cooke P."/>
            <person name="Costello M."/>
            <person name="D'Aco K."/>
            <person name="Daza R."/>
            <person name="De Haan G."/>
            <person name="DeGray S."/>
            <person name="DeMaso C."/>
            <person name="Dhargay N."/>
            <person name="Dooley K."/>
            <person name="Dooley E."/>
            <person name="Doricent M."/>
            <person name="Dorje P."/>
            <person name="Dorjee K."/>
            <person name="Dupes A."/>
            <person name="Elong R."/>
            <person name="Falk J."/>
            <person name="Farina A."/>
            <person name="Faro S."/>
            <person name="Ferguson D."/>
            <person name="Fisher S."/>
            <person name="Foley C.D."/>
            <person name="Franke A."/>
            <person name="Friedrich D."/>
            <person name="Gadbois L."/>
            <person name="Gearin G."/>
            <person name="Gearin C.R."/>
            <person name="Giannoukos G."/>
            <person name="Goode T."/>
            <person name="Graham J."/>
            <person name="Grandbois E."/>
            <person name="Grewal S."/>
            <person name="Gyaltsen K."/>
            <person name="Hafez N."/>
            <person name="Hagos B."/>
            <person name="Hall J."/>
            <person name="Henson C."/>
            <person name="Hollinger A."/>
            <person name="Honan T."/>
            <person name="Huard M.D."/>
            <person name="Hughes L."/>
            <person name="Hurhula B."/>
            <person name="Husby M.E."/>
            <person name="Kamat A."/>
            <person name="Kanga B."/>
            <person name="Kashin S."/>
            <person name="Khazanovich D."/>
            <person name="Kisner P."/>
            <person name="Lance K."/>
            <person name="Lara M."/>
            <person name="Lee W."/>
            <person name="Lennon N."/>
            <person name="Letendre F."/>
            <person name="LeVine R."/>
            <person name="Lipovsky A."/>
            <person name="Liu X."/>
            <person name="Liu J."/>
            <person name="Liu S."/>
            <person name="Lokyitsang T."/>
            <person name="Lokyitsang Y."/>
            <person name="Lubonja R."/>
            <person name="Lui A."/>
            <person name="MacDonald P."/>
            <person name="Magnisalis V."/>
            <person name="Maru K."/>
            <person name="Matthews C."/>
            <person name="McCusker W."/>
            <person name="McDonough S."/>
            <person name="Mehta T."/>
            <person name="Meldrim J."/>
            <person name="Meneus L."/>
            <person name="Mihai O."/>
            <person name="Mihalev A."/>
            <person name="Mihova T."/>
            <person name="Mittelman R."/>
            <person name="Mlenga V."/>
            <person name="Montmayeur A."/>
            <person name="Mulrain L."/>
            <person name="Navidi A."/>
            <person name="Naylor J."/>
            <person name="Negash T."/>
            <person name="Nguyen T."/>
            <person name="Nguyen N."/>
            <person name="Nicol R."/>
            <person name="Norbu C."/>
            <person name="Norbu N."/>
            <person name="Novod N."/>
            <person name="O'Neill B."/>
            <person name="Osman S."/>
            <person name="Markiewicz E."/>
            <person name="Oyono O.L."/>
            <person name="Patti C."/>
            <person name="Phunkhang P."/>
            <person name="Pierre F."/>
            <person name="Priest M."/>
            <person name="Raghuraman S."/>
            <person name="Rege F."/>
            <person name="Reyes R."/>
            <person name="Rise C."/>
            <person name="Rogov P."/>
            <person name="Ross K."/>
            <person name="Ryan E."/>
            <person name="Settipalli S."/>
            <person name="Shea T."/>
            <person name="Sherpa N."/>
            <person name="Shi L."/>
            <person name="Shih D."/>
            <person name="Sparrow T."/>
            <person name="Spaulding J."/>
            <person name="Stalker J."/>
            <person name="Stange-Thomann N."/>
            <person name="Stavropoulos S."/>
            <person name="Stone C."/>
            <person name="Strader C."/>
            <person name="Tesfaye S."/>
            <person name="Thomson T."/>
            <person name="Thoulutsang Y."/>
            <person name="Thoulutsang D."/>
            <person name="Topham K."/>
            <person name="Topping I."/>
            <person name="Tsamla T."/>
            <person name="Vassiliev H."/>
            <person name="Vo A."/>
            <person name="Wangchuk T."/>
            <person name="Wangdi T."/>
            <person name="Weiand M."/>
            <person name="Wilkinson J."/>
            <person name="Wilson A."/>
            <person name="Yadav S."/>
            <person name="Young G."/>
            <person name="Yu Q."/>
            <person name="Zembek L."/>
            <person name="Zhong D."/>
            <person name="Zimmer A."/>
            <person name="Zwirko Z."/>
            <person name="Jaffe D.B."/>
            <person name="Alvarez P."/>
            <person name="Brockman W."/>
            <person name="Butler J."/>
            <person name="Chin C."/>
            <person name="Gnerre S."/>
            <person name="Grabherr M."/>
            <person name="Kleber M."/>
            <person name="Mauceli E."/>
            <person name="MacCallum I."/>
        </authorList>
    </citation>
    <scope>NUCLEOTIDE SEQUENCE [LARGE SCALE GENOMIC DNA]</scope>
    <source>
        <strain evidence="4">Tucson 15010-1051.87</strain>
    </source>
</reference>
<organism evidence="3 4">
    <name type="scientific">Drosophila virilis</name>
    <name type="common">Fruit fly</name>
    <dbReference type="NCBI Taxonomy" id="7244"/>
    <lineage>
        <taxon>Eukaryota</taxon>
        <taxon>Metazoa</taxon>
        <taxon>Ecdysozoa</taxon>
        <taxon>Arthropoda</taxon>
        <taxon>Hexapoda</taxon>
        <taxon>Insecta</taxon>
        <taxon>Pterygota</taxon>
        <taxon>Neoptera</taxon>
        <taxon>Endopterygota</taxon>
        <taxon>Diptera</taxon>
        <taxon>Brachycera</taxon>
        <taxon>Muscomorpha</taxon>
        <taxon>Ephydroidea</taxon>
        <taxon>Drosophilidae</taxon>
        <taxon>Drosophila</taxon>
    </lineage>
</organism>
<feature type="chain" id="PRO_5006386560" description="Acp7" evidence="2">
    <location>
        <begin position="25"/>
        <end position="123"/>
    </location>
</feature>
<keyword evidence="2" id="KW-0732">Signal</keyword>
<dbReference type="KEGG" id="dvi:26530883"/>
<evidence type="ECO:0000313" key="4">
    <source>
        <dbReference type="Proteomes" id="UP000008792"/>
    </source>
</evidence>
<gene>
    <name evidence="3" type="primary">Dvir\GJ26113</name>
    <name evidence="3" type="ORF">Dvir_GJ26113</name>
</gene>
<feature type="signal peptide" evidence="2">
    <location>
        <begin position="1"/>
        <end position="24"/>
    </location>
</feature>
<feature type="region of interest" description="Disordered" evidence="1">
    <location>
        <begin position="29"/>
        <end position="58"/>
    </location>
</feature>
<name>A0A0Q9W8X9_DROVI</name>
<protein>
    <recommendedName>
        <fullName evidence="5">Acp7</fullName>
    </recommendedName>
</protein>
<dbReference type="EMBL" id="CH940649">
    <property type="protein sequence ID" value="KRF81209.1"/>
    <property type="molecule type" value="Genomic_DNA"/>
</dbReference>
<evidence type="ECO:0008006" key="5">
    <source>
        <dbReference type="Google" id="ProtNLM"/>
    </source>
</evidence>
<sequence length="123" mass="12608">MKVLTAVLLTCVVASLALLHSVYGTPVPTPIPANITETKAPPNDEPLLLETPTANPSLQLPQNTLMAANDPDVAARSSFKPISVPLSANAETSAVATAAGEQISLQGNLDELVPDEAAEPSTA</sequence>
<evidence type="ECO:0000256" key="1">
    <source>
        <dbReference type="SAM" id="MobiDB-lite"/>
    </source>
</evidence>